<evidence type="ECO:0000256" key="3">
    <source>
        <dbReference type="ARBA" id="ARBA00023125"/>
    </source>
</evidence>
<dbReference type="RefSeq" id="WP_068226024.1">
    <property type="nucleotide sequence ID" value="NZ_CP014623.1"/>
</dbReference>
<evidence type="ECO:0000313" key="5">
    <source>
        <dbReference type="EMBL" id="ANK61716.1"/>
    </source>
</evidence>
<protein>
    <submittedName>
        <fullName evidence="5">Transcriptional regulator</fullName>
    </submittedName>
</protein>
<dbReference type="Pfam" id="PF00126">
    <property type="entry name" value="HTH_1"/>
    <property type="match status" value="1"/>
</dbReference>
<evidence type="ECO:0000256" key="1">
    <source>
        <dbReference type="ARBA" id="ARBA00009437"/>
    </source>
</evidence>
<dbReference type="STRING" id="375175.AYR53_02405"/>
<evidence type="ECO:0000313" key="6">
    <source>
        <dbReference type="Proteomes" id="UP000078582"/>
    </source>
</evidence>
<gene>
    <name evidence="5" type="ORF">AYR53_02405</name>
</gene>
<dbReference type="Proteomes" id="UP000078582">
    <property type="component" value="Chromosome"/>
</dbReference>
<dbReference type="SUPFAM" id="SSF53850">
    <property type="entry name" value="Periplasmic binding protein-like II"/>
    <property type="match status" value="1"/>
</dbReference>
<evidence type="ECO:0000256" key="2">
    <source>
        <dbReference type="ARBA" id="ARBA00023015"/>
    </source>
</evidence>
<dbReference type="PANTHER" id="PTHR30126:SF40">
    <property type="entry name" value="HTH-TYPE TRANSCRIPTIONAL REGULATOR GLTR"/>
    <property type="match status" value="1"/>
</dbReference>
<dbReference type="InterPro" id="IPR000847">
    <property type="entry name" value="LysR_HTH_N"/>
</dbReference>
<dbReference type="PRINTS" id="PR00039">
    <property type="entry name" value="HTHLYSR"/>
</dbReference>
<dbReference type="InterPro" id="IPR005119">
    <property type="entry name" value="LysR_subst-bd"/>
</dbReference>
<dbReference type="PANTHER" id="PTHR30126">
    <property type="entry name" value="HTH-TYPE TRANSCRIPTIONAL REGULATOR"/>
    <property type="match status" value="1"/>
</dbReference>
<keyword evidence="4" id="KW-0804">Transcription</keyword>
<keyword evidence="6" id="KW-1185">Reference proteome</keyword>
<dbReference type="Gene3D" id="3.40.190.10">
    <property type="entry name" value="Periplasmic binding protein-like II"/>
    <property type="match status" value="2"/>
</dbReference>
<keyword evidence="3" id="KW-0238">DNA-binding</keyword>
<dbReference type="GeneID" id="42981088"/>
<proteinExistence type="inferred from homology"/>
<dbReference type="SUPFAM" id="SSF46785">
    <property type="entry name" value="Winged helix' DNA-binding domain"/>
    <property type="match status" value="1"/>
</dbReference>
<dbReference type="EMBL" id="CP014873">
    <property type="protein sequence ID" value="ANK61716.1"/>
    <property type="molecule type" value="Genomic_DNA"/>
</dbReference>
<dbReference type="PROSITE" id="PS50931">
    <property type="entry name" value="HTH_LYSR"/>
    <property type="match status" value="1"/>
</dbReference>
<evidence type="ECO:0000256" key="4">
    <source>
        <dbReference type="ARBA" id="ARBA00023163"/>
    </source>
</evidence>
<dbReference type="Pfam" id="PF03466">
    <property type="entry name" value="LysR_substrate"/>
    <property type="match status" value="1"/>
</dbReference>
<name>A0A192H192_9LACO</name>
<organism evidence="5 6">
    <name type="scientific">Loigolactobacillus backii</name>
    <dbReference type="NCBI Taxonomy" id="375175"/>
    <lineage>
        <taxon>Bacteria</taxon>
        <taxon>Bacillati</taxon>
        <taxon>Bacillota</taxon>
        <taxon>Bacilli</taxon>
        <taxon>Lactobacillales</taxon>
        <taxon>Lactobacillaceae</taxon>
        <taxon>Loigolactobacillus</taxon>
    </lineage>
</organism>
<dbReference type="OrthoDB" id="9785745at2"/>
<dbReference type="AlphaFoldDB" id="A0A192H192"/>
<keyword evidence="2" id="KW-0805">Transcription regulation</keyword>
<reference evidence="5 6" key="1">
    <citation type="submission" date="2016-03" db="EMBL/GenBank/DDBJ databases">
        <title>Pediococcus and Lactobacillus from brewery environment - whole genome sequencing and assembly.</title>
        <authorList>
            <person name="Behr J."/>
            <person name="Geissler A.J."/>
            <person name="Vogel R.F."/>
        </authorList>
    </citation>
    <scope>NUCLEOTIDE SEQUENCE [LARGE SCALE GENOMIC DNA]</scope>
    <source>
        <strain evidence="5 6">TMW 1.1989</strain>
    </source>
</reference>
<dbReference type="GO" id="GO:0003700">
    <property type="term" value="F:DNA-binding transcription factor activity"/>
    <property type="evidence" value="ECO:0007669"/>
    <property type="project" value="InterPro"/>
</dbReference>
<accession>A0A192H192</accession>
<dbReference type="KEGG" id="lbt:AYR52_10925"/>
<dbReference type="GO" id="GO:0000976">
    <property type="term" value="F:transcription cis-regulatory region binding"/>
    <property type="evidence" value="ECO:0007669"/>
    <property type="project" value="TreeGrafter"/>
</dbReference>
<dbReference type="InterPro" id="IPR036388">
    <property type="entry name" value="WH-like_DNA-bd_sf"/>
</dbReference>
<dbReference type="Gene3D" id="1.10.10.10">
    <property type="entry name" value="Winged helix-like DNA-binding domain superfamily/Winged helix DNA-binding domain"/>
    <property type="match status" value="1"/>
</dbReference>
<dbReference type="InterPro" id="IPR036390">
    <property type="entry name" value="WH_DNA-bd_sf"/>
</dbReference>
<comment type="similarity">
    <text evidence="1">Belongs to the LysR transcriptional regulatory family.</text>
</comment>
<sequence length="290" mass="32772">MLDRRYKTLAVLAKTLSYTKTAQHLFITQPAVSQQISNLEQELEVKLVAKNGVHIHLTSAGEQLVQYVDRILLENEHVLQQIRTNSEEPIIKIGATYSLSTFLLPRLIKNLLPTTTKIHTLIDNTAEILTALRQGEVELGLVEGNFDKNEFDAITIQNEEFIGVTSQKNPLLDKTTITIADLLPEVLLIRESGSGTRAIFANWLATQNYQINEFNQQIEIANPTTIIELLKSDVGISFMYKSLIKSELDKSTLVELPLDGFKITHPINLIFLKESYFAKYYTEIAKKLSN</sequence>